<name>I2C537_BACAY</name>
<evidence type="ECO:0000313" key="2">
    <source>
        <dbReference type="Proteomes" id="UP000002878"/>
    </source>
</evidence>
<dbReference type="KEGG" id="bqy:MUS_1762"/>
<dbReference type="HOGENOM" id="CLU_3371799_0_0_9"/>
<dbReference type="Proteomes" id="UP000002878">
    <property type="component" value="Chromosome"/>
</dbReference>
<protein>
    <submittedName>
        <fullName evidence="1">Uncharacterized protein</fullName>
    </submittedName>
</protein>
<accession>I2C537</accession>
<dbReference type="AlphaFoldDB" id="I2C537"/>
<reference evidence="1 2" key="1">
    <citation type="journal article" date="2012" name="J. Biotechnol.">
        <title>Genome sequence of the plant growth promoting strain Bacillus amyloliquefaciens subsp. plantarum B9601-Y2 and expression of mersacidin and other secondary metabolites.</title>
        <authorList>
            <person name="He P."/>
            <person name="Hao K."/>
            <person name="Blom J."/>
            <person name="Ruckert C."/>
            <person name="Vater J."/>
            <person name="Mao Z."/>
            <person name="Wu Y."/>
            <person name="Hou M."/>
            <person name="He P."/>
            <person name="He Y."/>
            <person name="Borriss R."/>
        </authorList>
    </citation>
    <scope>NUCLEOTIDE SEQUENCE [LARGE SCALE GENOMIC DNA]</scope>
    <source>
        <strain evidence="1">Y2</strain>
    </source>
</reference>
<proteinExistence type="predicted"/>
<dbReference type="EMBL" id="CP003332">
    <property type="protein sequence ID" value="AFJ61761.1"/>
    <property type="molecule type" value="Genomic_DNA"/>
</dbReference>
<organism evidence="1 2">
    <name type="scientific">Bacillus amyloliquefaciens (strain Y2)</name>
    <name type="common">Bacillus amyloliquefaciens subsp. plantarum (strain B9601-Y2)</name>
    <dbReference type="NCBI Taxonomy" id="1155777"/>
    <lineage>
        <taxon>Bacteria</taxon>
        <taxon>Bacillati</taxon>
        <taxon>Bacillota</taxon>
        <taxon>Bacilli</taxon>
        <taxon>Bacillales</taxon>
        <taxon>Bacillaceae</taxon>
        <taxon>Bacillus</taxon>
        <taxon>Bacillus amyloliquefaciens group</taxon>
    </lineage>
</organism>
<sequence>MQNALIEAGAAVTAVPVFAEKRGGCQIWIKHRAV</sequence>
<evidence type="ECO:0000313" key="1">
    <source>
        <dbReference type="EMBL" id="AFJ61761.1"/>
    </source>
</evidence>
<gene>
    <name evidence="1" type="ORF">MUS_1762</name>
</gene>